<feature type="compositionally biased region" description="Gly residues" evidence="1">
    <location>
        <begin position="730"/>
        <end position="741"/>
    </location>
</feature>
<proteinExistence type="predicted"/>
<dbReference type="AlphaFoldDB" id="A0A9P0HJG1"/>
<evidence type="ECO:0000313" key="2">
    <source>
        <dbReference type="EMBL" id="CAH1403723.1"/>
    </source>
</evidence>
<name>A0A9P0HJG1_NEZVI</name>
<feature type="compositionally biased region" description="Polar residues" evidence="1">
    <location>
        <begin position="822"/>
        <end position="831"/>
    </location>
</feature>
<feature type="compositionally biased region" description="Basic and acidic residues" evidence="1">
    <location>
        <begin position="384"/>
        <end position="414"/>
    </location>
</feature>
<evidence type="ECO:0000256" key="1">
    <source>
        <dbReference type="SAM" id="MobiDB-lite"/>
    </source>
</evidence>
<keyword evidence="3" id="KW-1185">Reference proteome</keyword>
<feature type="region of interest" description="Disordered" evidence="1">
    <location>
        <begin position="1"/>
        <end position="88"/>
    </location>
</feature>
<feature type="compositionally biased region" description="Basic and acidic residues" evidence="1">
    <location>
        <begin position="10"/>
        <end position="37"/>
    </location>
</feature>
<dbReference type="PANTHER" id="PTHR45904">
    <property type="entry name" value="TRNA (URACIL-5-)-METHYLTRANSFERASE"/>
    <property type="match status" value="1"/>
</dbReference>
<organism evidence="2 3">
    <name type="scientific">Nezara viridula</name>
    <name type="common">Southern green stink bug</name>
    <name type="synonym">Cimex viridulus</name>
    <dbReference type="NCBI Taxonomy" id="85310"/>
    <lineage>
        <taxon>Eukaryota</taxon>
        <taxon>Metazoa</taxon>
        <taxon>Ecdysozoa</taxon>
        <taxon>Arthropoda</taxon>
        <taxon>Hexapoda</taxon>
        <taxon>Insecta</taxon>
        <taxon>Pterygota</taxon>
        <taxon>Neoptera</taxon>
        <taxon>Paraneoptera</taxon>
        <taxon>Hemiptera</taxon>
        <taxon>Heteroptera</taxon>
        <taxon>Panheteroptera</taxon>
        <taxon>Pentatomomorpha</taxon>
        <taxon>Pentatomoidea</taxon>
        <taxon>Pentatomidae</taxon>
        <taxon>Pentatominae</taxon>
        <taxon>Nezara</taxon>
    </lineage>
</organism>
<accession>A0A9P0HJG1</accession>
<reference evidence="2" key="1">
    <citation type="submission" date="2022-01" db="EMBL/GenBank/DDBJ databases">
        <authorList>
            <person name="King R."/>
        </authorList>
    </citation>
    <scope>NUCLEOTIDE SEQUENCE</scope>
</reference>
<sequence>MGENTVNGDAKTEAATNDKTEIKSSEGDAVPENKDAEVQESAGQNEEEAGDETATKQGAGDEVGDGDEKDADHDEQDEEDDELGEDSKGYKMSFKSSLYIKIMGFKRLPSMAEELKLYYKFFVETLGVSPPLVQIPGPDDVSVFFQLKSVEDRQKVFSQMKGKVYIWKEYKLGVKRVVLKSLSDKKEFGKLPLDEAIKILYPYKELPYSQQLKKKSAIAKNAADLVLPKESLSKSLKTKKNMRSFRIREIVPMIPVEGYDYYASFSIEEDPDTKEILVGLRAMSEDREKTAIVPLDLCLSIPRQMAIVVKSFVDSLPEIGFHPYNPKTREGDILGVTLKMTLSGRFILTVIIPKLETLHFKQLTEDGVEREEGDETFTMEGVVTEEKPSEPETEKPKEAPVEEKPAAEEKKPEEGAESTNNEEAKTKEGDEEKTNEDNNSEAKENNANSQVFRIEETYSYMTKKKMEEAKEKIEKYFDKNGKELSIDSVYLSMVYAGYLSSMLTGKDDTSPAANHILGLAYVPDNYNGLILRVTWERDSYVKSLRSILGLIEAQGKINSSSRVYLISPYRLVGLYLAKKCAHVTMVYYWSRDNMNELQSWAKSVGVNNIEFINAKLQPKRMFPPDNAVTIVWQSTKPSLVHRFLVSGITNFIFVSYWIKDPTHSYVKQHEKQFETVLNKLRISYLYPIDIAPYTERYGMVVFFNGRSGTAPSGSGIANRLGYPNRPPALIGGGGGKSGPKGGKPPSLMNKRIPPRSLTDRMDRGRSGSSWGPDPWAGGSQDMQPGVDSTLAQLDQVASGVMQNLQAVSQQMQAVLPSLMQSQMVSPPNHSGGSWGNKRRYDDYDNDSYDRQWGGPSKRRKEGPGNRNNWWRKAGRREPY</sequence>
<dbReference type="EMBL" id="OV725081">
    <property type="protein sequence ID" value="CAH1403723.1"/>
    <property type="molecule type" value="Genomic_DNA"/>
</dbReference>
<feature type="region of interest" description="Disordered" evidence="1">
    <location>
        <begin position="822"/>
        <end position="879"/>
    </location>
</feature>
<feature type="compositionally biased region" description="Basic and acidic residues" evidence="1">
    <location>
        <begin position="422"/>
        <end position="444"/>
    </location>
</feature>
<feature type="region of interest" description="Disordered" evidence="1">
    <location>
        <begin position="716"/>
        <end position="786"/>
    </location>
</feature>
<dbReference type="OrthoDB" id="6609084at2759"/>
<dbReference type="InterPro" id="IPR045850">
    <property type="entry name" value="TRM2_met"/>
</dbReference>
<feature type="compositionally biased region" description="Acidic residues" evidence="1">
    <location>
        <begin position="62"/>
        <end position="84"/>
    </location>
</feature>
<feature type="region of interest" description="Disordered" evidence="1">
    <location>
        <begin position="366"/>
        <end position="450"/>
    </location>
</feature>
<dbReference type="PANTHER" id="PTHR45904:SF2">
    <property type="entry name" value="TRNA (URACIL-5-)-METHYLTRANSFERASE HOMOLOG A"/>
    <property type="match status" value="1"/>
</dbReference>
<gene>
    <name evidence="2" type="ORF">NEZAVI_LOCUS12289</name>
</gene>
<evidence type="ECO:0000313" key="3">
    <source>
        <dbReference type="Proteomes" id="UP001152798"/>
    </source>
</evidence>
<dbReference type="GO" id="GO:0003723">
    <property type="term" value="F:RNA binding"/>
    <property type="evidence" value="ECO:0007669"/>
    <property type="project" value="TreeGrafter"/>
</dbReference>
<dbReference type="Proteomes" id="UP001152798">
    <property type="component" value="Chromosome 5"/>
</dbReference>
<feature type="compositionally biased region" description="Acidic residues" evidence="1">
    <location>
        <begin position="366"/>
        <end position="377"/>
    </location>
</feature>
<protein>
    <submittedName>
        <fullName evidence="2">Uncharacterized protein</fullName>
    </submittedName>
</protein>